<feature type="region of interest" description="Disordered" evidence="2">
    <location>
        <begin position="150"/>
        <end position="171"/>
    </location>
</feature>
<dbReference type="STRING" id="490188.SAMN04488068_3069"/>
<accession>A0A1M5REU8</accession>
<evidence type="ECO:0000313" key="4">
    <source>
        <dbReference type="EMBL" id="SHH24855.1"/>
    </source>
</evidence>
<dbReference type="SUPFAM" id="SSF103088">
    <property type="entry name" value="OmpA-like"/>
    <property type="match status" value="1"/>
</dbReference>
<organism evidence="4 5">
    <name type="scientific">Hydrocarboniphaga daqingensis</name>
    <dbReference type="NCBI Taxonomy" id="490188"/>
    <lineage>
        <taxon>Bacteria</taxon>
        <taxon>Pseudomonadati</taxon>
        <taxon>Pseudomonadota</taxon>
        <taxon>Gammaproteobacteria</taxon>
        <taxon>Nevskiales</taxon>
        <taxon>Nevskiaceae</taxon>
        <taxon>Hydrocarboniphaga</taxon>
    </lineage>
</organism>
<keyword evidence="1" id="KW-0732">Signal</keyword>
<evidence type="ECO:0000256" key="2">
    <source>
        <dbReference type="SAM" id="MobiDB-lite"/>
    </source>
</evidence>
<evidence type="ECO:0000313" key="5">
    <source>
        <dbReference type="Proteomes" id="UP000199758"/>
    </source>
</evidence>
<evidence type="ECO:0000256" key="1">
    <source>
        <dbReference type="ARBA" id="ARBA00022729"/>
    </source>
</evidence>
<feature type="domain" description="OmpA-like" evidence="3">
    <location>
        <begin position="220"/>
        <end position="311"/>
    </location>
</feature>
<dbReference type="AlphaFoldDB" id="A0A1M5REU8"/>
<dbReference type="GO" id="GO:0007155">
    <property type="term" value="P:cell adhesion"/>
    <property type="evidence" value="ECO:0007669"/>
    <property type="project" value="InterPro"/>
</dbReference>
<dbReference type="InterPro" id="IPR003367">
    <property type="entry name" value="Thrombospondin_3-like_rpt"/>
</dbReference>
<dbReference type="Proteomes" id="UP000199758">
    <property type="component" value="Unassembled WGS sequence"/>
</dbReference>
<protein>
    <submittedName>
        <fullName evidence="4">Thrombospondin type 3 repeat-containing protein</fullName>
    </submittedName>
</protein>
<dbReference type="Pfam" id="PF02412">
    <property type="entry name" value="TSP_3"/>
    <property type="match status" value="2"/>
</dbReference>
<dbReference type="InterPro" id="IPR028974">
    <property type="entry name" value="TSP_type-3_rpt"/>
</dbReference>
<dbReference type="Pfam" id="PF00691">
    <property type="entry name" value="OmpA"/>
    <property type="match status" value="1"/>
</dbReference>
<dbReference type="EMBL" id="FQWZ01000007">
    <property type="protein sequence ID" value="SHH24855.1"/>
    <property type="molecule type" value="Genomic_DNA"/>
</dbReference>
<dbReference type="SUPFAM" id="SSF103647">
    <property type="entry name" value="TSP type-3 repeat"/>
    <property type="match status" value="1"/>
</dbReference>
<gene>
    <name evidence="4" type="ORF">SAMN04488068_3069</name>
</gene>
<name>A0A1M5REU8_9GAMM</name>
<dbReference type="InterPro" id="IPR036737">
    <property type="entry name" value="OmpA-like_sf"/>
</dbReference>
<dbReference type="InterPro" id="IPR006665">
    <property type="entry name" value="OmpA-like"/>
</dbReference>
<dbReference type="Gene3D" id="3.30.1330.60">
    <property type="entry name" value="OmpA-like domain"/>
    <property type="match status" value="1"/>
</dbReference>
<feature type="compositionally biased region" description="Pro residues" evidence="2">
    <location>
        <begin position="150"/>
        <end position="167"/>
    </location>
</feature>
<dbReference type="GO" id="GO:0005509">
    <property type="term" value="F:calcium ion binding"/>
    <property type="evidence" value="ECO:0007669"/>
    <property type="project" value="InterPro"/>
</dbReference>
<keyword evidence="5" id="KW-1185">Reference proteome</keyword>
<dbReference type="Gene3D" id="4.10.1080.10">
    <property type="entry name" value="TSP type-3 repeat"/>
    <property type="match status" value="1"/>
</dbReference>
<sequence>MLIVGAIGSTAAADASDALAGESNRCLYAPEFAAIDRVGCVRDTDADNDGVRDDVDSCPYSPAGAQIDASGCAVDDDYDGVANGLDACPASELGAVVNGLGCAPRQVARTPLRKPLVSKAPQTVATTVVATAPSVVTPALTMPAVPMPVPTPTPTPTPAPTPTPVPSPTAATPAAAVVTDAAPLIKPRVADVRETQTTSPVPASLPVISVNPSALLSLAFAAQSNLVSAPSMAKLRSAVPSMKQALRQRGAVLVVEGYADADSDGSRASTVARSRANQLRRLLISEGIDSSRIQSVGHAATDNGIDQRRAEVIVEVD</sequence>
<evidence type="ECO:0000259" key="3">
    <source>
        <dbReference type="Pfam" id="PF00691"/>
    </source>
</evidence>
<reference evidence="4 5" key="1">
    <citation type="submission" date="2016-11" db="EMBL/GenBank/DDBJ databases">
        <authorList>
            <person name="Jaros S."/>
            <person name="Januszkiewicz K."/>
            <person name="Wedrychowicz H."/>
        </authorList>
    </citation>
    <scope>NUCLEOTIDE SEQUENCE [LARGE SCALE GENOMIC DNA]</scope>
    <source>
        <strain evidence="4 5">CGMCC 1.7049</strain>
    </source>
</reference>
<proteinExistence type="predicted"/>
<dbReference type="RefSeq" id="WP_072898834.1">
    <property type="nucleotide sequence ID" value="NZ_FQWZ01000007.1"/>
</dbReference>